<evidence type="ECO:0000313" key="1">
    <source>
        <dbReference type="EMBL" id="KAH7930668.1"/>
    </source>
</evidence>
<dbReference type="EMBL" id="MU266330">
    <property type="protein sequence ID" value="KAH7930668.1"/>
    <property type="molecule type" value="Genomic_DNA"/>
</dbReference>
<comment type="caution">
    <text evidence="1">The sequence shown here is derived from an EMBL/GenBank/DDBJ whole genome shotgun (WGS) entry which is preliminary data.</text>
</comment>
<sequence>MLASPLYPVSSFSPQHPSDDASPFRPARDLEAFNSLLPPPIEFIEGSSSGTLAVAEGKYEPINATPKATKNNHREPARNMTLASPKAAKQSPAQSHLKQVTLYNGVLDLTWPNQSVGSGLHNIGNTCFLNSALQCLLHTAPLLRVLMAHSQSDPCRVKNSFCMACSLRQVMYDSHVKGHSFTPYHITSKLHLIAKHLRKGRQEDSHEFLRYAIDALQKSCLAGYPQKIDHKLAETTWVHKIFGGRLRSRVTCRECHYNSDTFDSMLDLSLDIHGAASLKDAFRKFVGVDYLKGADAYKCEKCKKAVNAEKRFTIHDAPAVLTIHLKRFTHLGRKIGHFINYDERLSLQSVMSEGQFGPTYSLFGVICHAGGGPNSGHYYAHVKGGNGRWYQMNDEMVTAQRGAPTGMKNAYVLFYVREKGQSLEAAISRSPIAVKGSVVGGMKKRKNPEKDDEAEDDVGVKASRPFIGPLLPSPMPNGIEPISPKSDAHDPQADMVKKKIEAATKATSIALTSLSQYDDDDDDDDSAEGGIAIDIKPTPDSTKSVHPSSPPGVPPSSSPAPASSITASSNSTANVPSIGVPTSSFYGSTKKNDKKRKSPDGDDDESRATSFKHFARQPLHTPSPKHLSNGHRRKSSFGGGAVNPYNRMTGSNTLHRSDTRHRPIQYGKKRRLIM</sequence>
<dbReference type="Proteomes" id="UP000790709">
    <property type="component" value="Unassembled WGS sequence"/>
</dbReference>
<evidence type="ECO:0000313" key="2">
    <source>
        <dbReference type="Proteomes" id="UP000790709"/>
    </source>
</evidence>
<name>A0ACB8C0W3_9AGAM</name>
<keyword evidence="2" id="KW-1185">Reference proteome</keyword>
<organism evidence="1 2">
    <name type="scientific">Leucogyrophana mollusca</name>
    <dbReference type="NCBI Taxonomy" id="85980"/>
    <lineage>
        <taxon>Eukaryota</taxon>
        <taxon>Fungi</taxon>
        <taxon>Dikarya</taxon>
        <taxon>Basidiomycota</taxon>
        <taxon>Agaricomycotina</taxon>
        <taxon>Agaricomycetes</taxon>
        <taxon>Agaricomycetidae</taxon>
        <taxon>Boletales</taxon>
        <taxon>Boletales incertae sedis</taxon>
        <taxon>Leucogyrophana</taxon>
    </lineage>
</organism>
<gene>
    <name evidence="1" type="ORF">BV22DRAFT_1078412</name>
</gene>
<protein>
    <submittedName>
        <fullName evidence="1">Cysteine proteinase</fullName>
    </submittedName>
</protein>
<accession>A0ACB8C0W3</accession>
<reference evidence="1" key="1">
    <citation type="journal article" date="2021" name="New Phytol.">
        <title>Evolutionary innovations through gain and loss of genes in the ectomycorrhizal Boletales.</title>
        <authorList>
            <person name="Wu G."/>
            <person name="Miyauchi S."/>
            <person name="Morin E."/>
            <person name="Kuo A."/>
            <person name="Drula E."/>
            <person name="Varga T."/>
            <person name="Kohler A."/>
            <person name="Feng B."/>
            <person name="Cao Y."/>
            <person name="Lipzen A."/>
            <person name="Daum C."/>
            <person name="Hundley H."/>
            <person name="Pangilinan J."/>
            <person name="Johnson J."/>
            <person name="Barry K."/>
            <person name="LaButti K."/>
            <person name="Ng V."/>
            <person name="Ahrendt S."/>
            <person name="Min B."/>
            <person name="Choi I.G."/>
            <person name="Park H."/>
            <person name="Plett J.M."/>
            <person name="Magnuson J."/>
            <person name="Spatafora J.W."/>
            <person name="Nagy L.G."/>
            <person name="Henrissat B."/>
            <person name="Grigoriev I.V."/>
            <person name="Yang Z.L."/>
            <person name="Xu J."/>
            <person name="Martin F.M."/>
        </authorList>
    </citation>
    <scope>NUCLEOTIDE SEQUENCE</scope>
    <source>
        <strain evidence="1">KUC20120723A-06</strain>
    </source>
</reference>
<proteinExistence type="predicted"/>